<comment type="caution">
    <text evidence="1">The sequence shown here is derived from an EMBL/GenBank/DDBJ whole genome shotgun (WGS) entry which is preliminary data.</text>
</comment>
<gene>
    <name evidence="1" type="ORF">FCL42_05110</name>
</gene>
<dbReference type="InterPro" id="IPR036280">
    <property type="entry name" value="Multihaem_cyt_sf"/>
</dbReference>
<dbReference type="SUPFAM" id="SSF48695">
    <property type="entry name" value="Multiheme cytochromes"/>
    <property type="match status" value="1"/>
</dbReference>
<accession>A0A4U1BPJ8</accession>
<organism evidence="1 2">
    <name type="scientific">Ferrimonas aestuarii</name>
    <dbReference type="NCBI Taxonomy" id="2569539"/>
    <lineage>
        <taxon>Bacteria</taxon>
        <taxon>Pseudomonadati</taxon>
        <taxon>Pseudomonadota</taxon>
        <taxon>Gammaproteobacteria</taxon>
        <taxon>Alteromonadales</taxon>
        <taxon>Ferrimonadaceae</taxon>
        <taxon>Ferrimonas</taxon>
    </lineage>
</organism>
<dbReference type="AlphaFoldDB" id="A0A4U1BPJ8"/>
<keyword evidence="2" id="KW-1185">Reference proteome</keyword>
<dbReference type="OrthoDB" id="6245000at2"/>
<proteinExistence type="predicted"/>
<evidence type="ECO:0000313" key="2">
    <source>
        <dbReference type="Proteomes" id="UP000305675"/>
    </source>
</evidence>
<protein>
    <submittedName>
        <fullName evidence="1">Uncharacterized protein</fullName>
    </submittedName>
</protein>
<evidence type="ECO:0000313" key="1">
    <source>
        <dbReference type="EMBL" id="TKB56513.1"/>
    </source>
</evidence>
<sequence length="649" mass="72253">MAIALSSLMALSGCGSDSNSDAASAPIEPTPQEKIHEAMDVAVTPESSLEGTITVYLGHWFPCSDLHPEMCTDDADLSNLPAIGVNGDPSDPTRPIYGRANPLGHYNKQHNRTTAKPAPGAADYTMTISAAELKRFAERSVRDDIFVDGNYSALDVILYVSSIRDDFEVTLGDFNKTLNTYEFTTSFDANNDGDFDDEGDSKDSVNWYASMLYSGGDAKKSNGQPVFEPLYDRMDELWVKQGMHIRFQPEAVSMTERRNQGLQAEVDRFKAAGNKVVIDELRVDFGDGRGDQVLASQVEVKPYNLRPDVFQKDVITAMDIALTVHDEYGIEMGIAFWPTISTNANVGSYAITEVDGKRAHGFYGWSIKRGEDFTYNDFFYNPNKEWPVVSDVQHGGFYDGACQFLREQDGSISDANAQDCIDNWFTLFGGVSTHRMLDTLPMVMPQQFLSIYWFANMENAWEMAHRNYGPDGQFPIYDVKEAKAPLDESHFGWQVADCALCHNQDEIHLDGDSPALPADTQPYYCASCHGSNGAPQGHGEQARCFWCHSSDKLMPNHGEASKQLYFDDVACSGTTKQKGINIDGWQGPCADAVKLASPQWHREIKDVADNSSYYSELPLEKRKTYGNSDWRTSDTFPDPYSCMTCHPNQ</sequence>
<name>A0A4U1BPJ8_9GAMM</name>
<dbReference type="RefSeq" id="WP_136862317.1">
    <property type="nucleotide sequence ID" value="NZ_SWCJ01000003.1"/>
</dbReference>
<dbReference type="EMBL" id="SWCJ01000003">
    <property type="protein sequence ID" value="TKB56513.1"/>
    <property type="molecule type" value="Genomic_DNA"/>
</dbReference>
<dbReference type="Proteomes" id="UP000305675">
    <property type="component" value="Unassembled WGS sequence"/>
</dbReference>
<reference evidence="1 2" key="1">
    <citation type="submission" date="2019-04" db="EMBL/GenBank/DDBJ databases">
        <authorList>
            <person name="Hwang J.C."/>
        </authorList>
    </citation>
    <scope>NUCLEOTIDE SEQUENCE [LARGE SCALE GENOMIC DNA]</scope>
    <source>
        <strain evidence="1 2">IMCC35002</strain>
    </source>
</reference>